<name>E2B9L3_HARSA</name>
<reference evidence="2 3" key="1">
    <citation type="journal article" date="2010" name="Science">
        <title>Genomic comparison of the ants Camponotus floridanus and Harpegnathos saltator.</title>
        <authorList>
            <person name="Bonasio R."/>
            <person name="Zhang G."/>
            <person name="Ye C."/>
            <person name="Mutti N.S."/>
            <person name="Fang X."/>
            <person name="Qin N."/>
            <person name="Donahue G."/>
            <person name="Yang P."/>
            <person name="Li Q."/>
            <person name="Li C."/>
            <person name="Zhang P."/>
            <person name="Huang Z."/>
            <person name="Berger S.L."/>
            <person name="Reinberg D."/>
            <person name="Wang J."/>
            <person name="Liebig J."/>
        </authorList>
    </citation>
    <scope>NUCLEOTIDE SEQUENCE [LARGE SCALE GENOMIC DNA]</scope>
    <source>
        <strain evidence="2 3">R22 G/1</strain>
    </source>
</reference>
<dbReference type="PANTHER" id="PTHR46060">
    <property type="entry name" value="MARINER MOS1 TRANSPOSASE-LIKE PROTEIN"/>
    <property type="match status" value="1"/>
</dbReference>
<dbReference type="Pfam" id="PF17906">
    <property type="entry name" value="HTH_48"/>
    <property type="match status" value="1"/>
</dbReference>
<feature type="non-terminal residue" evidence="2">
    <location>
        <position position="53"/>
    </location>
</feature>
<protein>
    <recommendedName>
        <fullName evidence="1">Mos1 transposase HTH domain-containing protein</fullName>
    </recommendedName>
</protein>
<proteinExistence type="predicted"/>
<dbReference type="EMBL" id="GL446560">
    <property type="protein sequence ID" value="EFN87615.1"/>
    <property type="molecule type" value="Genomic_DNA"/>
</dbReference>
<dbReference type="Gene3D" id="1.10.10.1450">
    <property type="match status" value="1"/>
</dbReference>
<dbReference type="InterPro" id="IPR041426">
    <property type="entry name" value="Mos1_HTH"/>
</dbReference>
<accession>E2B9L3</accession>
<evidence type="ECO:0000313" key="2">
    <source>
        <dbReference type="EMBL" id="EFN87615.1"/>
    </source>
</evidence>
<gene>
    <name evidence="2" type="ORF">EAI_07173</name>
</gene>
<keyword evidence="3" id="KW-1185">Reference proteome</keyword>
<feature type="domain" description="Mos1 transposase HTH" evidence="1">
    <location>
        <begin position="1"/>
        <end position="41"/>
    </location>
</feature>
<dbReference type="InParanoid" id="E2B9L3"/>
<feature type="non-terminal residue" evidence="2">
    <location>
        <position position="1"/>
    </location>
</feature>
<evidence type="ECO:0000259" key="1">
    <source>
        <dbReference type="Pfam" id="PF17906"/>
    </source>
</evidence>
<evidence type="ECO:0000313" key="3">
    <source>
        <dbReference type="Proteomes" id="UP000008237"/>
    </source>
</evidence>
<sequence>FCFNWKKSAAEAHRMLVEVYGDAAPTDKSCKEWFRRFKDGDFNVEDKLRSRQP</sequence>
<dbReference type="InterPro" id="IPR052709">
    <property type="entry name" value="Transposase-MT_Hybrid"/>
</dbReference>
<dbReference type="AlphaFoldDB" id="E2B9L3"/>
<organism evidence="3">
    <name type="scientific">Harpegnathos saltator</name>
    <name type="common">Jerdon's jumping ant</name>
    <dbReference type="NCBI Taxonomy" id="610380"/>
    <lineage>
        <taxon>Eukaryota</taxon>
        <taxon>Metazoa</taxon>
        <taxon>Ecdysozoa</taxon>
        <taxon>Arthropoda</taxon>
        <taxon>Hexapoda</taxon>
        <taxon>Insecta</taxon>
        <taxon>Pterygota</taxon>
        <taxon>Neoptera</taxon>
        <taxon>Endopterygota</taxon>
        <taxon>Hymenoptera</taxon>
        <taxon>Apocrita</taxon>
        <taxon>Aculeata</taxon>
        <taxon>Formicoidea</taxon>
        <taxon>Formicidae</taxon>
        <taxon>Ponerinae</taxon>
        <taxon>Ponerini</taxon>
        <taxon>Harpegnathos</taxon>
    </lineage>
</organism>
<dbReference type="Proteomes" id="UP000008237">
    <property type="component" value="Unassembled WGS sequence"/>
</dbReference>
<dbReference type="PANTHER" id="PTHR46060:SF1">
    <property type="entry name" value="MARINER MOS1 TRANSPOSASE-LIKE PROTEIN"/>
    <property type="match status" value="1"/>
</dbReference>